<reference evidence="1" key="1">
    <citation type="submission" date="2021-06" db="EMBL/GenBank/DDBJ databases">
        <authorList>
            <person name="Kallberg Y."/>
            <person name="Tangrot J."/>
            <person name="Rosling A."/>
        </authorList>
    </citation>
    <scope>NUCLEOTIDE SEQUENCE</scope>
    <source>
        <strain evidence="1">87-6 pot B 2015</strain>
    </source>
</reference>
<sequence length="39" mass="4663">DKKARLAIKDRNNCGRTLNNRSNVMENYRKERKEICLVI</sequence>
<name>A0A9N9E8T1_FUNMO</name>
<keyword evidence="2" id="KW-1185">Reference proteome</keyword>
<dbReference type="Proteomes" id="UP000789375">
    <property type="component" value="Unassembled WGS sequence"/>
</dbReference>
<comment type="caution">
    <text evidence="1">The sequence shown here is derived from an EMBL/GenBank/DDBJ whole genome shotgun (WGS) entry which is preliminary data.</text>
</comment>
<protein>
    <submittedName>
        <fullName evidence="1">9454_t:CDS:1</fullName>
    </submittedName>
</protein>
<evidence type="ECO:0000313" key="1">
    <source>
        <dbReference type="EMBL" id="CAG8662688.1"/>
    </source>
</evidence>
<feature type="non-terminal residue" evidence="1">
    <location>
        <position position="1"/>
    </location>
</feature>
<accession>A0A9N9E8T1</accession>
<proteinExistence type="predicted"/>
<gene>
    <name evidence="1" type="ORF">FMOSSE_LOCUS12021</name>
</gene>
<dbReference type="EMBL" id="CAJVPP010005280">
    <property type="protein sequence ID" value="CAG8662688.1"/>
    <property type="molecule type" value="Genomic_DNA"/>
</dbReference>
<evidence type="ECO:0000313" key="2">
    <source>
        <dbReference type="Proteomes" id="UP000789375"/>
    </source>
</evidence>
<organism evidence="1 2">
    <name type="scientific">Funneliformis mosseae</name>
    <name type="common">Endomycorrhizal fungus</name>
    <name type="synonym">Glomus mosseae</name>
    <dbReference type="NCBI Taxonomy" id="27381"/>
    <lineage>
        <taxon>Eukaryota</taxon>
        <taxon>Fungi</taxon>
        <taxon>Fungi incertae sedis</taxon>
        <taxon>Mucoromycota</taxon>
        <taxon>Glomeromycotina</taxon>
        <taxon>Glomeromycetes</taxon>
        <taxon>Glomerales</taxon>
        <taxon>Glomeraceae</taxon>
        <taxon>Funneliformis</taxon>
    </lineage>
</organism>
<dbReference type="AlphaFoldDB" id="A0A9N9E8T1"/>